<keyword evidence="8" id="KW-1133">Transmembrane helix</keyword>
<evidence type="ECO:0000313" key="11">
    <source>
        <dbReference type="Proteomes" id="UP000598633"/>
    </source>
</evidence>
<reference evidence="10 11" key="1">
    <citation type="submission" date="2020-08" db="EMBL/GenBank/DDBJ databases">
        <title>Acidobacteriota in marine sediments use diverse sulfur dissimilation pathways.</title>
        <authorList>
            <person name="Wasmund K."/>
        </authorList>
    </citation>
    <scope>NUCLEOTIDE SEQUENCE [LARGE SCALE GENOMIC DNA]</scope>
    <source>
        <strain evidence="10">MAG AM3-A</strain>
    </source>
</reference>
<dbReference type="InterPro" id="IPR011009">
    <property type="entry name" value="Kinase-like_dom_sf"/>
</dbReference>
<dbReference type="InterPro" id="IPR011990">
    <property type="entry name" value="TPR-like_helical_dom_sf"/>
</dbReference>
<dbReference type="Pfam" id="PF00069">
    <property type="entry name" value="Pkinase"/>
    <property type="match status" value="1"/>
</dbReference>
<dbReference type="PROSITE" id="PS00108">
    <property type="entry name" value="PROTEIN_KINASE_ST"/>
    <property type="match status" value="1"/>
</dbReference>
<dbReference type="SMART" id="SM00220">
    <property type="entry name" value="S_TKc"/>
    <property type="match status" value="1"/>
</dbReference>
<proteinExistence type="predicted"/>
<dbReference type="PANTHER" id="PTHR43289:SF6">
    <property type="entry name" value="SERINE_THREONINE-PROTEIN KINASE NEKL-3"/>
    <property type="match status" value="1"/>
</dbReference>
<dbReference type="GO" id="GO:0005524">
    <property type="term" value="F:ATP binding"/>
    <property type="evidence" value="ECO:0007669"/>
    <property type="project" value="UniProtKB-UniRule"/>
</dbReference>
<protein>
    <recommendedName>
        <fullName evidence="1">non-specific serine/threonine protein kinase</fullName>
        <ecNumber evidence="1">2.7.11.1</ecNumber>
    </recommendedName>
</protein>
<dbReference type="GO" id="GO:0004674">
    <property type="term" value="F:protein serine/threonine kinase activity"/>
    <property type="evidence" value="ECO:0007669"/>
    <property type="project" value="UniProtKB-KW"/>
</dbReference>
<evidence type="ECO:0000256" key="1">
    <source>
        <dbReference type="ARBA" id="ARBA00012513"/>
    </source>
</evidence>
<dbReference type="Gene3D" id="1.25.40.10">
    <property type="entry name" value="Tetratricopeptide repeat domain"/>
    <property type="match status" value="2"/>
</dbReference>
<dbReference type="EMBL" id="JACXWA010000046">
    <property type="protein sequence ID" value="MBD3870252.1"/>
    <property type="molecule type" value="Genomic_DNA"/>
</dbReference>
<keyword evidence="3" id="KW-0808">Transferase</keyword>
<evidence type="ECO:0000256" key="7">
    <source>
        <dbReference type="PROSITE-ProRule" id="PRU10141"/>
    </source>
</evidence>
<name>A0A8J6XWP8_9BACT</name>
<keyword evidence="8" id="KW-0812">Transmembrane</keyword>
<dbReference type="PROSITE" id="PS50011">
    <property type="entry name" value="PROTEIN_KINASE_DOM"/>
    <property type="match status" value="1"/>
</dbReference>
<feature type="transmembrane region" description="Helical" evidence="8">
    <location>
        <begin position="298"/>
        <end position="318"/>
    </location>
</feature>
<evidence type="ECO:0000256" key="4">
    <source>
        <dbReference type="ARBA" id="ARBA00022741"/>
    </source>
</evidence>
<gene>
    <name evidence="10" type="ORF">IFJ97_02695</name>
</gene>
<organism evidence="10 11">
    <name type="scientific">Candidatus Sulfomarinibacter kjeldsenii</name>
    <dbReference type="NCBI Taxonomy" id="2885994"/>
    <lineage>
        <taxon>Bacteria</taxon>
        <taxon>Pseudomonadati</taxon>
        <taxon>Acidobacteriota</taxon>
        <taxon>Thermoanaerobaculia</taxon>
        <taxon>Thermoanaerobaculales</taxon>
        <taxon>Candidatus Sulfomarinibacteraceae</taxon>
        <taxon>Candidatus Sulfomarinibacter</taxon>
    </lineage>
</organism>
<sequence length="800" mass="87580">MIGTTLSHFRITDKLGEGGMGEVWLAEDTRLGRKVALKTLPPKSAESEDRLRRFEDEARAASALNHPGIAHIYDVGEADGIHFIAMEHVNGESLDRRLARSTLTTNEITDIGVRLADALAAAHDQGVTHRDIKPSNLMMTPERRLKVLDFGLAKLRPAFGEGGGEDTAQTMTQPGVVMGTVQYMSPEQALGKDADHRSDIFSTGIVLYQMATGQLPFSGSTPTETITEIVRSEPRPVAELSPVSPPELERIVRKCLEKDPSRRYQSARELEVDLSNLKRDSESGVTVTAPARSAPSRAAILGVVAAAVLLVAIGFALIRSELWISRGGAIESIAVLPFENGTGDEESEYLCDGLTESLINTLSQIPDLKVISRRSTWAFKDSEEDPQSIGRKLGVQALLMGRLVQRGAQLAVSAELVDVADNHLLWGGRFNREQGDVLTIEQELTKTIAATLKIELSDDTSQRLDRRYAVDPEAHRLYLQGRQFAIGSSREMNKAVEYFQQAIAMDPGYVDPYAGLADAYMTQALHGVMAREEALEMSKAAVDEALAIDGSLAEALAASAERKYLFEWDWVGAENDLKRAVELNPGSDFARVSYAYFLSAIGRFDDAIEQATIAKEIDPLSPSTFHLVAFSLMGKREYARAAAEFRAALDLNPNWTWGYIKLAKTYADNGQCEEAFATAEDAEAELHGGDTPLARSWMGYTYGKCGDTERAEAALQMLDEFAENAEVDPTAYGIIYAALGDSNRLLDELERAVDDHSVLAVFMPAVPTYYMPGLENDPRFQVLMERTGFTSSGVHKGVSE</sequence>
<dbReference type="CDD" id="cd14014">
    <property type="entry name" value="STKc_PknB_like"/>
    <property type="match status" value="1"/>
</dbReference>
<evidence type="ECO:0000259" key="9">
    <source>
        <dbReference type="PROSITE" id="PS50011"/>
    </source>
</evidence>
<accession>A0A8J6XWP8</accession>
<keyword evidence="2" id="KW-0723">Serine/threonine-protein kinase</keyword>
<keyword evidence="4 7" id="KW-0547">Nucleotide-binding</keyword>
<feature type="domain" description="Protein kinase" evidence="9">
    <location>
        <begin position="9"/>
        <end position="277"/>
    </location>
</feature>
<keyword evidence="6 7" id="KW-0067">ATP-binding</keyword>
<feature type="binding site" evidence="7">
    <location>
        <position position="38"/>
    </location>
    <ligand>
        <name>ATP</name>
        <dbReference type="ChEBI" id="CHEBI:30616"/>
    </ligand>
</feature>
<keyword evidence="5 10" id="KW-0418">Kinase</keyword>
<evidence type="ECO:0000256" key="6">
    <source>
        <dbReference type="ARBA" id="ARBA00022840"/>
    </source>
</evidence>
<dbReference type="InterPro" id="IPR008271">
    <property type="entry name" value="Ser/Thr_kinase_AS"/>
</dbReference>
<dbReference type="SUPFAM" id="SSF48452">
    <property type="entry name" value="TPR-like"/>
    <property type="match status" value="2"/>
</dbReference>
<dbReference type="SUPFAM" id="SSF56112">
    <property type="entry name" value="Protein kinase-like (PK-like)"/>
    <property type="match status" value="1"/>
</dbReference>
<dbReference type="Gene3D" id="3.40.50.10610">
    <property type="entry name" value="ABC-type transport auxiliary lipoprotein component"/>
    <property type="match status" value="1"/>
</dbReference>
<dbReference type="InterPro" id="IPR017441">
    <property type="entry name" value="Protein_kinase_ATP_BS"/>
</dbReference>
<comment type="caution">
    <text evidence="10">The sequence shown here is derived from an EMBL/GenBank/DDBJ whole genome shotgun (WGS) entry which is preliminary data.</text>
</comment>
<dbReference type="AlphaFoldDB" id="A0A8J6XWP8"/>
<dbReference type="PROSITE" id="PS00107">
    <property type="entry name" value="PROTEIN_KINASE_ATP"/>
    <property type="match status" value="1"/>
</dbReference>
<evidence type="ECO:0000313" key="10">
    <source>
        <dbReference type="EMBL" id="MBD3870252.1"/>
    </source>
</evidence>
<dbReference type="PANTHER" id="PTHR43289">
    <property type="entry name" value="MITOGEN-ACTIVATED PROTEIN KINASE KINASE KINASE 20-RELATED"/>
    <property type="match status" value="1"/>
</dbReference>
<evidence type="ECO:0000256" key="8">
    <source>
        <dbReference type="SAM" id="Phobius"/>
    </source>
</evidence>
<dbReference type="Proteomes" id="UP000598633">
    <property type="component" value="Unassembled WGS sequence"/>
</dbReference>
<evidence type="ECO:0000256" key="5">
    <source>
        <dbReference type="ARBA" id="ARBA00022777"/>
    </source>
</evidence>
<dbReference type="Gene3D" id="3.30.200.20">
    <property type="entry name" value="Phosphorylase Kinase, domain 1"/>
    <property type="match status" value="1"/>
</dbReference>
<dbReference type="FunFam" id="1.10.510.10:FF:000021">
    <property type="entry name" value="Serine/threonine protein kinase"/>
    <property type="match status" value="1"/>
</dbReference>
<dbReference type="Gene3D" id="1.10.510.10">
    <property type="entry name" value="Transferase(Phosphotransferase) domain 1"/>
    <property type="match status" value="1"/>
</dbReference>
<keyword evidence="8" id="KW-0472">Membrane</keyword>
<dbReference type="InterPro" id="IPR000719">
    <property type="entry name" value="Prot_kinase_dom"/>
</dbReference>
<evidence type="ECO:0000256" key="3">
    <source>
        <dbReference type="ARBA" id="ARBA00022679"/>
    </source>
</evidence>
<evidence type="ECO:0000256" key="2">
    <source>
        <dbReference type="ARBA" id="ARBA00022527"/>
    </source>
</evidence>
<dbReference type="EC" id="2.7.11.1" evidence="1"/>